<evidence type="ECO:0000256" key="1">
    <source>
        <dbReference type="SAM" id="MobiDB-lite"/>
    </source>
</evidence>
<sequence>MAATTELRGKGSSASEEKEKSYID</sequence>
<protein>
    <submittedName>
        <fullName evidence="2">Uncharacterized protein</fullName>
    </submittedName>
</protein>
<organism evidence="2 3">
    <name type="scientific">Trifolium medium</name>
    <dbReference type="NCBI Taxonomy" id="97028"/>
    <lineage>
        <taxon>Eukaryota</taxon>
        <taxon>Viridiplantae</taxon>
        <taxon>Streptophyta</taxon>
        <taxon>Embryophyta</taxon>
        <taxon>Tracheophyta</taxon>
        <taxon>Spermatophyta</taxon>
        <taxon>Magnoliopsida</taxon>
        <taxon>eudicotyledons</taxon>
        <taxon>Gunneridae</taxon>
        <taxon>Pentapetalae</taxon>
        <taxon>rosids</taxon>
        <taxon>fabids</taxon>
        <taxon>Fabales</taxon>
        <taxon>Fabaceae</taxon>
        <taxon>Papilionoideae</taxon>
        <taxon>50 kb inversion clade</taxon>
        <taxon>NPAAA clade</taxon>
        <taxon>Hologalegina</taxon>
        <taxon>IRL clade</taxon>
        <taxon>Trifolieae</taxon>
        <taxon>Trifolium</taxon>
    </lineage>
</organism>
<proteinExistence type="predicted"/>
<accession>A0A392WBG1</accession>
<dbReference type="Proteomes" id="UP000265520">
    <property type="component" value="Unassembled WGS sequence"/>
</dbReference>
<keyword evidence="3" id="KW-1185">Reference proteome</keyword>
<evidence type="ECO:0000313" key="2">
    <source>
        <dbReference type="EMBL" id="MCI97954.1"/>
    </source>
</evidence>
<feature type="region of interest" description="Disordered" evidence="1">
    <location>
        <begin position="1"/>
        <end position="24"/>
    </location>
</feature>
<reference evidence="2 3" key="1">
    <citation type="journal article" date="2018" name="Front. Plant Sci.">
        <title>Red Clover (Trifolium pratense) and Zigzag Clover (T. medium) - A Picture of Genomic Similarities and Differences.</title>
        <authorList>
            <person name="Dluhosova J."/>
            <person name="Istvanek J."/>
            <person name="Nedelnik J."/>
            <person name="Repkova J."/>
        </authorList>
    </citation>
    <scope>NUCLEOTIDE SEQUENCE [LARGE SCALE GENOMIC DNA]</scope>
    <source>
        <strain evidence="3">cv. 10/8</strain>
        <tissue evidence="2">Leaf</tissue>
    </source>
</reference>
<comment type="caution">
    <text evidence="2">The sequence shown here is derived from an EMBL/GenBank/DDBJ whole genome shotgun (WGS) entry which is preliminary data.</text>
</comment>
<feature type="compositionally biased region" description="Basic and acidic residues" evidence="1">
    <location>
        <begin position="15"/>
        <end position="24"/>
    </location>
</feature>
<dbReference type="EMBL" id="LXQA011459642">
    <property type="protein sequence ID" value="MCI97954.1"/>
    <property type="molecule type" value="Genomic_DNA"/>
</dbReference>
<name>A0A392WBG1_9FABA</name>
<dbReference type="AlphaFoldDB" id="A0A392WBG1"/>
<evidence type="ECO:0000313" key="3">
    <source>
        <dbReference type="Proteomes" id="UP000265520"/>
    </source>
</evidence>
<feature type="non-terminal residue" evidence="2">
    <location>
        <position position="24"/>
    </location>
</feature>